<evidence type="ECO:0000256" key="18">
    <source>
        <dbReference type="PIRSR" id="PIRSR600829-4"/>
    </source>
</evidence>
<sequence>MTMALQDKEHTPQIEKNTNFLQALGHALEGIGQLLVRERNMRFHFLAAIVVLIFGLKVGLGRSDWLWVTVAVFTVIMAEFVNTIVESIVDLIVGDEYYTLAKVAKDVAAGAVLAAVGFAVIIGALIFEPYVWPWIKMILTR</sequence>
<feature type="transmembrane region" description="Helical" evidence="19">
    <location>
        <begin position="106"/>
        <end position="127"/>
    </location>
</feature>
<keyword evidence="3" id="KW-1003">Cell membrane</keyword>
<evidence type="ECO:0000256" key="13">
    <source>
        <dbReference type="ARBA" id="ARBA00023209"/>
    </source>
</evidence>
<keyword evidence="11" id="KW-0443">Lipid metabolism</keyword>
<comment type="subcellular location">
    <subcellularLocation>
        <location evidence="1">Cell membrane</location>
        <topology evidence="1">Multi-pass membrane protein</topology>
    </subcellularLocation>
</comment>
<dbReference type="OrthoDB" id="9789934at2"/>
<dbReference type="Proteomes" id="UP000371977">
    <property type="component" value="Unassembled WGS sequence"/>
</dbReference>
<keyword evidence="6 19" id="KW-0812">Transmembrane</keyword>
<comment type="cofactor">
    <cofactor evidence="18">
        <name>Mg(2+)</name>
        <dbReference type="ChEBI" id="CHEBI:18420"/>
    </cofactor>
    <text evidence="18">Mn(2+), Zn(2+), Cd(2+) and Co(2+) support activity to lesser extents.</text>
</comment>
<dbReference type="Pfam" id="PF01219">
    <property type="entry name" value="DAGK_prokar"/>
    <property type="match status" value="1"/>
</dbReference>
<keyword evidence="13" id="KW-0594">Phospholipid biosynthesis</keyword>
<dbReference type="GO" id="GO:0016301">
    <property type="term" value="F:kinase activity"/>
    <property type="evidence" value="ECO:0007669"/>
    <property type="project" value="UniProtKB-KW"/>
</dbReference>
<feature type="binding site" evidence="17">
    <location>
        <position position="38"/>
    </location>
    <ligand>
        <name>ATP</name>
        <dbReference type="ChEBI" id="CHEBI:30616"/>
    </ligand>
</feature>
<evidence type="ECO:0000256" key="4">
    <source>
        <dbReference type="ARBA" id="ARBA00022516"/>
    </source>
</evidence>
<feature type="transmembrane region" description="Helical" evidence="19">
    <location>
        <begin position="66"/>
        <end position="85"/>
    </location>
</feature>
<dbReference type="GO" id="GO:0005886">
    <property type="term" value="C:plasma membrane"/>
    <property type="evidence" value="ECO:0007669"/>
    <property type="project" value="UniProtKB-SubCell"/>
</dbReference>
<evidence type="ECO:0000256" key="8">
    <source>
        <dbReference type="ARBA" id="ARBA00022777"/>
    </source>
</evidence>
<dbReference type="GO" id="GO:0005524">
    <property type="term" value="F:ATP binding"/>
    <property type="evidence" value="ECO:0007669"/>
    <property type="project" value="UniProtKB-KW"/>
</dbReference>
<keyword evidence="18" id="KW-0479">Metal-binding</keyword>
<keyword evidence="21" id="KW-1185">Reference proteome</keyword>
<evidence type="ECO:0000256" key="17">
    <source>
        <dbReference type="PIRSR" id="PIRSR600829-3"/>
    </source>
</evidence>
<evidence type="ECO:0000256" key="7">
    <source>
        <dbReference type="ARBA" id="ARBA00022741"/>
    </source>
</evidence>
<evidence type="ECO:0000256" key="12">
    <source>
        <dbReference type="ARBA" id="ARBA00023136"/>
    </source>
</evidence>
<keyword evidence="5" id="KW-0808">Transferase</keyword>
<dbReference type="Gene3D" id="1.10.287.3610">
    <property type="match status" value="1"/>
</dbReference>
<dbReference type="InterPro" id="IPR033717">
    <property type="entry name" value="UDPK"/>
</dbReference>
<keyword evidence="9 17" id="KW-0067">ATP-binding</keyword>
<dbReference type="EMBL" id="SDGZ01000010">
    <property type="protein sequence ID" value="TYC50041.1"/>
    <property type="molecule type" value="Genomic_DNA"/>
</dbReference>
<keyword evidence="4" id="KW-0444">Lipid biosynthesis</keyword>
<keyword evidence="14" id="KW-1208">Phospholipid metabolism</keyword>
<keyword evidence="18" id="KW-0460">Magnesium</keyword>
<evidence type="ECO:0000256" key="6">
    <source>
        <dbReference type="ARBA" id="ARBA00022692"/>
    </source>
</evidence>
<keyword evidence="8 20" id="KW-0418">Kinase</keyword>
<evidence type="ECO:0000256" key="2">
    <source>
        <dbReference type="ARBA" id="ARBA00005967"/>
    </source>
</evidence>
<evidence type="ECO:0000256" key="9">
    <source>
        <dbReference type="ARBA" id="ARBA00022840"/>
    </source>
</evidence>
<feature type="binding site" evidence="17">
    <location>
        <position position="86"/>
    </location>
    <ligand>
        <name>ATP</name>
        <dbReference type="ChEBI" id="CHEBI:30616"/>
    </ligand>
</feature>
<evidence type="ECO:0000256" key="5">
    <source>
        <dbReference type="ARBA" id="ARBA00022679"/>
    </source>
</evidence>
<feature type="binding site" evidence="18">
    <location>
        <position position="86"/>
    </location>
    <ligand>
        <name>a divalent metal cation</name>
        <dbReference type="ChEBI" id="CHEBI:60240"/>
    </ligand>
</feature>
<evidence type="ECO:0000256" key="19">
    <source>
        <dbReference type="SAM" id="Phobius"/>
    </source>
</evidence>
<feature type="binding site" evidence="17">
    <location>
        <begin position="105"/>
        <end position="106"/>
    </location>
    <ligand>
        <name>ATP</name>
        <dbReference type="ChEBI" id="CHEBI:30616"/>
    </ligand>
</feature>
<reference evidence="20 21" key="1">
    <citation type="submission" date="2019-01" db="EMBL/GenBank/DDBJ databases">
        <title>Weissella sp. nov., a novel lactic acid bacterium isolated from animal feces.</title>
        <authorList>
            <person name="Wang L.-T."/>
        </authorList>
    </citation>
    <scope>NUCLEOTIDE SEQUENCE [LARGE SCALE GENOMIC DNA]</scope>
    <source>
        <strain evidence="20 21">8H-2</strain>
    </source>
</reference>
<evidence type="ECO:0000313" key="20">
    <source>
        <dbReference type="EMBL" id="TYC50041.1"/>
    </source>
</evidence>
<comment type="caution">
    <text evidence="20">The sequence shown here is derived from an EMBL/GenBank/DDBJ whole genome shotgun (WGS) entry which is preliminary data.</text>
</comment>
<evidence type="ECO:0000256" key="1">
    <source>
        <dbReference type="ARBA" id="ARBA00004651"/>
    </source>
</evidence>
<dbReference type="AlphaFoldDB" id="A0A6C2C7R0"/>
<name>A0A6C2C7R0_9LACO</name>
<dbReference type="PANTHER" id="PTHR34299:SF1">
    <property type="entry name" value="DIACYLGLYCEROL KINASE"/>
    <property type="match status" value="1"/>
</dbReference>
<organism evidence="20 21">
    <name type="scientific">Weissella muntiaci</name>
    <dbReference type="NCBI Taxonomy" id="2508881"/>
    <lineage>
        <taxon>Bacteria</taxon>
        <taxon>Bacillati</taxon>
        <taxon>Bacillota</taxon>
        <taxon>Bacilli</taxon>
        <taxon>Lactobacillales</taxon>
        <taxon>Lactobacillaceae</taxon>
        <taxon>Weissella</taxon>
    </lineage>
</organism>
<evidence type="ECO:0000256" key="16">
    <source>
        <dbReference type="PIRSR" id="PIRSR600829-2"/>
    </source>
</evidence>
<evidence type="ECO:0000256" key="11">
    <source>
        <dbReference type="ARBA" id="ARBA00023098"/>
    </source>
</evidence>
<comment type="similarity">
    <text evidence="2">Belongs to the bacterial diacylglycerol kinase family.</text>
</comment>
<keyword evidence="7 17" id="KW-0547">Nucleotide-binding</keyword>
<dbReference type="InterPro" id="IPR036945">
    <property type="entry name" value="DAGK_sf"/>
</dbReference>
<dbReference type="PANTHER" id="PTHR34299">
    <property type="entry name" value="DIACYLGLYCEROL KINASE"/>
    <property type="match status" value="1"/>
</dbReference>
<proteinExistence type="inferred from homology"/>
<dbReference type="CDD" id="cd14265">
    <property type="entry name" value="UDPK_IM_like"/>
    <property type="match status" value="1"/>
</dbReference>
<dbReference type="InterPro" id="IPR000829">
    <property type="entry name" value="DAGK"/>
</dbReference>
<evidence type="ECO:0000256" key="15">
    <source>
        <dbReference type="PIRSR" id="PIRSR600829-1"/>
    </source>
</evidence>
<dbReference type="GO" id="GO:0046872">
    <property type="term" value="F:metal ion binding"/>
    <property type="evidence" value="ECO:0007669"/>
    <property type="project" value="UniProtKB-KW"/>
</dbReference>
<accession>A0A6C2C7R0</accession>
<feature type="binding site" evidence="18">
    <location>
        <position position="38"/>
    </location>
    <ligand>
        <name>a divalent metal cation</name>
        <dbReference type="ChEBI" id="CHEBI:60240"/>
    </ligand>
</feature>
<keyword evidence="10 19" id="KW-1133">Transmembrane helix</keyword>
<feature type="active site" description="Proton acceptor" evidence="15">
    <location>
        <position position="79"/>
    </location>
</feature>
<feature type="binding site" evidence="16">
    <location>
        <position position="79"/>
    </location>
    <ligand>
        <name>substrate</name>
    </ligand>
</feature>
<keyword evidence="12 19" id="KW-0472">Membrane</keyword>
<evidence type="ECO:0000256" key="10">
    <source>
        <dbReference type="ARBA" id="ARBA00022989"/>
    </source>
</evidence>
<feature type="transmembrane region" description="Helical" evidence="19">
    <location>
        <begin position="43"/>
        <end position="60"/>
    </location>
</feature>
<protein>
    <submittedName>
        <fullName evidence="20">Diacylglycerol kinase family protein</fullName>
    </submittedName>
</protein>
<evidence type="ECO:0000313" key="21">
    <source>
        <dbReference type="Proteomes" id="UP000371977"/>
    </source>
</evidence>
<gene>
    <name evidence="20" type="ORF">ESZ50_02995</name>
</gene>
<evidence type="ECO:0000256" key="14">
    <source>
        <dbReference type="ARBA" id="ARBA00023264"/>
    </source>
</evidence>
<evidence type="ECO:0000256" key="3">
    <source>
        <dbReference type="ARBA" id="ARBA00022475"/>
    </source>
</evidence>
<dbReference type="GO" id="GO:0008654">
    <property type="term" value="P:phospholipid biosynthetic process"/>
    <property type="evidence" value="ECO:0007669"/>
    <property type="project" value="UniProtKB-KW"/>
</dbReference>